<dbReference type="Pfam" id="PF05725">
    <property type="entry name" value="FNIP"/>
    <property type="match status" value="2"/>
</dbReference>
<comment type="caution">
    <text evidence="2">The sequence shown here is derived from an EMBL/GenBank/DDBJ whole genome shotgun (WGS) entry which is preliminary data.</text>
</comment>
<name>A0A8J4V3Z2_9MYCE</name>
<dbReference type="Proteomes" id="UP000695562">
    <property type="component" value="Unassembled WGS sequence"/>
</dbReference>
<evidence type="ECO:0008006" key="4">
    <source>
        <dbReference type="Google" id="ProtNLM"/>
    </source>
</evidence>
<gene>
    <name evidence="2" type="ORF">CYY_008395</name>
</gene>
<dbReference type="EMBL" id="AJWJ01000513">
    <property type="protein sequence ID" value="KAF2070289.1"/>
    <property type="molecule type" value="Genomic_DNA"/>
</dbReference>
<dbReference type="InterPro" id="IPR051251">
    <property type="entry name" value="STK_FNIP-Repeat"/>
</dbReference>
<evidence type="ECO:0000313" key="2">
    <source>
        <dbReference type="EMBL" id="KAF2070289.1"/>
    </source>
</evidence>
<dbReference type="InterPro" id="IPR032675">
    <property type="entry name" value="LRR_dom_sf"/>
</dbReference>
<dbReference type="PANTHER" id="PTHR32134:SF178">
    <property type="entry name" value="FNIP REPEAT-CONTAINING PROTEIN"/>
    <property type="match status" value="1"/>
</dbReference>
<dbReference type="PANTHER" id="PTHR32134">
    <property type="entry name" value="FNIP REPEAT-CONTAINING PROTEIN"/>
    <property type="match status" value="1"/>
</dbReference>
<keyword evidence="1" id="KW-0677">Repeat</keyword>
<sequence>MTKKRDWKKKLDSIKIEGRSNSTSSDNNDQLFFSLWRNKFIKNKIILSSIDSIIIKDLSVLGRYRNKLLYLKENGVSIVYKIKDLSSFDIYTLFSCLFFGGLEPQFILPSECLPYLIKTHQKQKLVEMIYGISISTDDQQGVDWLKQDFLQSIKYLEYQGLTPIPENYIPQSVTAIDFREFSEIQVNVLPKNCKSLNLGFRRSDEIESIEEIIPQGLTNLSISGLWSCSLNIDLLPKSLVKLDLTHFYGRMCGDRVNNNVKHLTTPWDTPNISNLFYSVTHFDLSCTALENVFLPPALKYLKVNHFKPISALVTKFPPTLTSLISDSFSGIKDLTLQDIPNVVQYQATYSEGAFIPPHVTDLTLKLPIDIKSLPIIPSRVEKLDIDFKSTHVPIDYFSNNSTLAKLSIRINHVLQPGSIPNTVTILKIKTPHPIQANVIPASVTKLRLTGDKINNHQHSVLPKTVKTLCLYDISPLLFNNDIQVLRHVETVKFSRNSCDMDPKNLFQQLKKFKPLPSNLKYFKFDNGIHHIVGELIVFESIPDSSTTIGIPLFK</sequence>
<reference evidence="2" key="1">
    <citation type="submission" date="2020-01" db="EMBL/GenBank/DDBJ databases">
        <title>Development of genomics and gene disruption for Polysphondylium violaceum indicates a role for the polyketide synthase stlB in stalk morphogenesis.</title>
        <authorList>
            <person name="Narita B."/>
            <person name="Kawabe Y."/>
            <person name="Kin K."/>
            <person name="Saito T."/>
            <person name="Gibbs R."/>
            <person name="Kuspa A."/>
            <person name="Muzny D."/>
            <person name="Queller D."/>
            <person name="Richards S."/>
            <person name="Strassman J."/>
            <person name="Sucgang R."/>
            <person name="Worley K."/>
            <person name="Schaap P."/>
        </authorList>
    </citation>
    <scope>NUCLEOTIDE SEQUENCE</scope>
    <source>
        <strain evidence="2">QSvi11</strain>
    </source>
</reference>
<organism evidence="2 3">
    <name type="scientific">Polysphondylium violaceum</name>
    <dbReference type="NCBI Taxonomy" id="133409"/>
    <lineage>
        <taxon>Eukaryota</taxon>
        <taxon>Amoebozoa</taxon>
        <taxon>Evosea</taxon>
        <taxon>Eumycetozoa</taxon>
        <taxon>Dictyostelia</taxon>
        <taxon>Dictyosteliales</taxon>
        <taxon>Dictyosteliaceae</taxon>
        <taxon>Polysphondylium</taxon>
    </lineage>
</organism>
<proteinExistence type="predicted"/>
<evidence type="ECO:0000256" key="1">
    <source>
        <dbReference type="ARBA" id="ARBA00022737"/>
    </source>
</evidence>
<evidence type="ECO:0000313" key="3">
    <source>
        <dbReference type="Proteomes" id="UP000695562"/>
    </source>
</evidence>
<accession>A0A8J4V3Z2</accession>
<keyword evidence="3" id="KW-1185">Reference proteome</keyword>
<dbReference type="InterPro" id="IPR008615">
    <property type="entry name" value="FNIP"/>
</dbReference>
<protein>
    <recommendedName>
        <fullName evidence="4">FNIP repeat-containing protein</fullName>
    </recommendedName>
</protein>
<dbReference type="AlphaFoldDB" id="A0A8J4V3Z2"/>
<dbReference type="Gene3D" id="3.80.10.10">
    <property type="entry name" value="Ribonuclease Inhibitor"/>
    <property type="match status" value="1"/>
</dbReference>